<name>A0A9D1E2C6_9BACT</name>
<dbReference type="Pfam" id="PF18347">
    <property type="entry name" value="DUF5606"/>
    <property type="match status" value="1"/>
</dbReference>
<accession>A0A9D1E2C6</accession>
<dbReference type="EMBL" id="DVHI01000102">
    <property type="protein sequence ID" value="HIR63539.1"/>
    <property type="molecule type" value="Genomic_DNA"/>
</dbReference>
<gene>
    <name evidence="3" type="ORF">IAC94_08510</name>
</gene>
<organism evidence="3 4">
    <name type="scientific">Candidatus Coprenecus avistercoris</name>
    <dbReference type="NCBI Taxonomy" id="2840730"/>
    <lineage>
        <taxon>Bacteria</taxon>
        <taxon>Pseudomonadati</taxon>
        <taxon>Bacteroidota</taxon>
        <taxon>Bacteroidia</taxon>
        <taxon>Bacteroidales</taxon>
        <taxon>Rikenellaceae</taxon>
        <taxon>Rikenellaceae incertae sedis</taxon>
        <taxon>Candidatus Coprenecus</taxon>
    </lineage>
</organism>
<feature type="domain" description="DUF5606" evidence="1">
    <location>
        <begin position="5"/>
        <end position="50"/>
    </location>
</feature>
<sequence length="141" mass="16052">MKTDLQQILSITGEQGLYKYVSQARNGMIAESLLNGRRTVFGPHAKVSSLSDISIYTEDGEAHLKDVLLKMKEILGEDKAPDPKSTPAVLKEFFDKALPGYDSDRFYPSHMKKVVTWYNQLKQYASLDFETEEDAKEKEEE</sequence>
<protein>
    <submittedName>
        <fullName evidence="3">DUF5606 domain-containing protein</fullName>
    </submittedName>
</protein>
<evidence type="ECO:0000313" key="3">
    <source>
        <dbReference type="EMBL" id="HIR63539.1"/>
    </source>
</evidence>
<dbReference type="InterPro" id="IPR049282">
    <property type="entry name" value="BVU_3817_N_sf"/>
</dbReference>
<dbReference type="InterPro" id="IPR041218">
    <property type="entry name" value="DUF5606"/>
</dbReference>
<evidence type="ECO:0000259" key="2">
    <source>
        <dbReference type="Pfam" id="PF21186"/>
    </source>
</evidence>
<evidence type="ECO:0000259" key="1">
    <source>
        <dbReference type="Pfam" id="PF18347"/>
    </source>
</evidence>
<dbReference type="Pfam" id="PF21186">
    <property type="entry name" value="DUF6852"/>
    <property type="match status" value="1"/>
</dbReference>
<evidence type="ECO:0000313" key="4">
    <source>
        <dbReference type="Proteomes" id="UP000886744"/>
    </source>
</evidence>
<dbReference type="Proteomes" id="UP000886744">
    <property type="component" value="Unassembled WGS sequence"/>
</dbReference>
<comment type="caution">
    <text evidence="3">The sequence shown here is derived from an EMBL/GenBank/DDBJ whole genome shotgun (WGS) entry which is preliminary data.</text>
</comment>
<reference evidence="3" key="2">
    <citation type="journal article" date="2021" name="PeerJ">
        <title>Extensive microbial diversity within the chicken gut microbiome revealed by metagenomics and culture.</title>
        <authorList>
            <person name="Gilroy R."/>
            <person name="Ravi A."/>
            <person name="Getino M."/>
            <person name="Pursley I."/>
            <person name="Horton D.L."/>
            <person name="Alikhan N.F."/>
            <person name="Baker D."/>
            <person name="Gharbi K."/>
            <person name="Hall N."/>
            <person name="Watson M."/>
            <person name="Adriaenssens E.M."/>
            <person name="Foster-Nyarko E."/>
            <person name="Jarju S."/>
            <person name="Secka A."/>
            <person name="Antonio M."/>
            <person name="Oren A."/>
            <person name="Chaudhuri R.R."/>
            <person name="La Ragione R."/>
            <person name="Hildebrand F."/>
            <person name="Pallen M.J."/>
        </authorList>
    </citation>
    <scope>NUCLEOTIDE SEQUENCE</scope>
    <source>
        <strain evidence="3">ChiHjej13B12-12457</strain>
    </source>
</reference>
<dbReference type="AlphaFoldDB" id="A0A9D1E2C6"/>
<dbReference type="Gene3D" id="1.10.10.1650">
    <property type="match status" value="1"/>
</dbReference>
<dbReference type="InterPro" id="IPR049281">
    <property type="entry name" value="BVU_3817-like_C_sf"/>
</dbReference>
<proteinExistence type="predicted"/>
<feature type="domain" description="DUF6852" evidence="2">
    <location>
        <begin position="53"/>
        <end position="121"/>
    </location>
</feature>
<reference evidence="3" key="1">
    <citation type="submission" date="2020-10" db="EMBL/GenBank/DDBJ databases">
        <authorList>
            <person name="Gilroy R."/>
        </authorList>
    </citation>
    <scope>NUCLEOTIDE SEQUENCE</scope>
    <source>
        <strain evidence="3">ChiHjej13B12-12457</strain>
    </source>
</reference>
<dbReference type="Gene3D" id="2.30.30.730">
    <property type="match status" value="1"/>
</dbReference>
<dbReference type="InterPro" id="IPR049280">
    <property type="entry name" value="DUF6852"/>
</dbReference>